<gene>
    <name evidence="2" type="ORF">CFX0092_A2105</name>
</gene>
<dbReference type="InterPro" id="IPR012296">
    <property type="entry name" value="Nuclease_put_TT1808"/>
</dbReference>
<dbReference type="PANTHER" id="PTHR34107:SF4">
    <property type="entry name" value="SLL1222 PROTEIN"/>
    <property type="match status" value="1"/>
</dbReference>
<name>A0A161KAQ6_9CHLR</name>
<dbReference type="RefSeq" id="WP_095043389.1">
    <property type="nucleotide sequence ID" value="NZ_LN890655.1"/>
</dbReference>
<dbReference type="Gene3D" id="3.90.1570.10">
    <property type="entry name" value="tt1808, chain A"/>
    <property type="match status" value="1"/>
</dbReference>
<dbReference type="InterPro" id="IPR008538">
    <property type="entry name" value="Uma2"/>
</dbReference>
<dbReference type="KEGG" id="pbf:CFX0092_A2105"/>
<dbReference type="CDD" id="cd06260">
    <property type="entry name" value="DUF820-like"/>
    <property type="match status" value="1"/>
</dbReference>
<keyword evidence="3" id="KW-1185">Reference proteome</keyword>
<proteinExistence type="predicted"/>
<dbReference type="Pfam" id="PF05685">
    <property type="entry name" value="Uma2"/>
    <property type="match status" value="1"/>
</dbReference>
<protein>
    <recommendedName>
        <fullName evidence="1">Putative restriction endonuclease domain-containing protein</fullName>
    </recommendedName>
</protein>
<evidence type="ECO:0000259" key="1">
    <source>
        <dbReference type="Pfam" id="PF05685"/>
    </source>
</evidence>
<sequence>MTRAVHVEGEPVWELARLFPTQGNWSETEYLALNTNHFVELSRGCLIFPPMPDLRHQSILGHLLTVLYDYCKEHGGNVLPAPLPLKLAPGEYREPDLLYLSVEQRAAIVGDYPDRAALVMEIVMGEAEDRDRVYINKRRDYAQAGIPEYWIVDPQEEVIFVLRLEGKEYVEHGRFIAGDTATSSLLPGFTVPVADVWAAAN</sequence>
<accession>A0A161KAQ6</accession>
<dbReference type="EMBL" id="LN890655">
    <property type="protein sequence ID" value="CUS03983.2"/>
    <property type="molecule type" value="Genomic_DNA"/>
</dbReference>
<dbReference type="OrthoDB" id="9793127at2"/>
<feature type="domain" description="Putative restriction endonuclease" evidence="1">
    <location>
        <begin position="29"/>
        <end position="194"/>
    </location>
</feature>
<dbReference type="InterPro" id="IPR011335">
    <property type="entry name" value="Restrct_endonuc-II-like"/>
</dbReference>
<dbReference type="AlphaFoldDB" id="A0A161KAQ6"/>
<dbReference type="PANTHER" id="PTHR34107">
    <property type="entry name" value="SLL0198 PROTEIN-RELATED"/>
    <property type="match status" value="1"/>
</dbReference>
<evidence type="ECO:0000313" key="3">
    <source>
        <dbReference type="Proteomes" id="UP000215027"/>
    </source>
</evidence>
<dbReference type="Proteomes" id="UP000215027">
    <property type="component" value="Chromosome I"/>
</dbReference>
<dbReference type="SUPFAM" id="SSF52980">
    <property type="entry name" value="Restriction endonuclease-like"/>
    <property type="match status" value="1"/>
</dbReference>
<organism evidence="2 3">
    <name type="scientific">Candidatus Promineifilum breve</name>
    <dbReference type="NCBI Taxonomy" id="1806508"/>
    <lineage>
        <taxon>Bacteria</taxon>
        <taxon>Bacillati</taxon>
        <taxon>Chloroflexota</taxon>
        <taxon>Ardenticatenia</taxon>
        <taxon>Candidatus Promineifilales</taxon>
        <taxon>Candidatus Promineifilaceae</taxon>
        <taxon>Candidatus Promineifilum</taxon>
    </lineage>
</organism>
<evidence type="ECO:0000313" key="2">
    <source>
        <dbReference type="EMBL" id="CUS03983.2"/>
    </source>
</evidence>
<reference evidence="2" key="1">
    <citation type="submission" date="2016-01" db="EMBL/GenBank/DDBJ databases">
        <authorList>
            <person name="Mcilroy J.S."/>
            <person name="Karst M S."/>
            <person name="Albertsen M."/>
        </authorList>
    </citation>
    <scope>NUCLEOTIDE SEQUENCE</scope>
    <source>
        <strain evidence="2">Cfx-K</strain>
    </source>
</reference>